<comment type="subcellular location">
    <subcellularLocation>
        <location evidence="1">Cell membrane</location>
        <topology evidence="1">Multi-pass membrane protein</topology>
    </subcellularLocation>
</comment>
<reference evidence="6" key="1">
    <citation type="journal article" date="2021" name="Proc. Natl. Acad. Sci. U.S.A.">
        <title>Global biogeography of chemosynthetic symbionts reveals both localized and globally distributed symbiont groups. .</title>
        <authorList>
            <person name="Osvatic J.T."/>
            <person name="Wilkins L.G.E."/>
            <person name="Leibrecht L."/>
            <person name="Leray M."/>
            <person name="Zauner S."/>
            <person name="Polzin J."/>
            <person name="Camacho Y."/>
            <person name="Gros O."/>
            <person name="van Gils J.A."/>
            <person name="Eisen J.A."/>
            <person name="Petersen J.M."/>
            <person name="Yuen B."/>
        </authorList>
    </citation>
    <scope>NUCLEOTIDE SEQUENCE</scope>
    <source>
        <strain evidence="6">MAGclacostrist064TRANS</strain>
    </source>
</reference>
<keyword evidence="3" id="KW-0812">Transmembrane</keyword>
<proteinExistence type="predicted"/>
<evidence type="ECO:0000313" key="7">
    <source>
        <dbReference type="Proteomes" id="UP000886667"/>
    </source>
</evidence>
<evidence type="ECO:0000256" key="5">
    <source>
        <dbReference type="ARBA" id="ARBA00023136"/>
    </source>
</evidence>
<keyword evidence="2" id="KW-1003">Cell membrane</keyword>
<dbReference type="Proteomes" id="UP000886667">
    <property type="component" value="Unassembled WGS sequence"/>
</dbReference>
<organism evidence="6 7">
    <name type="scientific">Candidatus Thiodiazotropha taylori</name>
    <dbReference type="NCBI Taxonomy" id="2792791"/>
    <lineage>
        <taxon>Bacteria</taxon>
        <taxon>Pseudomonadati</taxon>
        <taxon>Pseudomonadota</taxon>
        <taxon>Gammaproteobacteria</taxon>
        <taxon>Chromatiales</taxon>
        <taxon>Sedimenticolaceae</taxon>
        <taxon>Candidatus Thiodiazotropha</taxon>
    </lineage>
</organism>
<gene>
    <name evidence="6" type="ORF">JAZ07_11245</name>
</gene>
<sequence>MSEVELWIALILGIMMLSSAVLALVVKNHLAAVAAASVVSLGLALLFALMRAPDVAMTEAAVGAGLSSLILALALRRLGLWQIDSGSENSNLLSASSKGKDDA</sequence>
<accession>A0A9E4P6F1</accession>
<dbReference type="Pfam" id="PF13244">
    <property type="entry name" value="MbhD"/>
    <property type="match status" value="1"/>
</dbReference>
<evidence type="ECO:0000256" key="2">
    <source>
        <dbReference type="ARBA" id="ARBA00022475"/>
    </source>
</evidence>
<dbReference type="EMBL" id="JAEPCM010000383">
    <property type="protein sequence ID" value="MCG7946909.1"/>
    <property type="molecule type" value="Genomic_DNA"/>
</dbReference>
<dbReference type="GO" id="GO:0005886">
    <property type="term" value="C:plasma membrane"/>
    <property type="evidence" value="ECO:0007669"/>
    <property type="project" value="UniProtKB-SubCell"/>
</dbReference>
<protein>
    <submittedName>
        <fullName evidence="6">DUF4040 domain-containing protein</fullName>
    </submittedName>
</protein>
<dbReference type="AlphaFoldDB" id="A0A9E4P6F1"/>
<evidence type="ECO:0000256" key="1">
    <source>
        <dbReference type="ARBA" id="ARBA00004651"/>
    </source>
</evidence>
<keyword evidence="4" id="KW-1133">Transmembrane helix</keyword>
<evidence type="ECO:0000313" key="6">
    <source>
        <dbReference type="EMBL" id="MCG7946909.1"/>
    </source>
</evidence>
<name>A0A9E4P6F1_9GAMM</name>
<evidence type="ECO:0000256" key="3">
    <source>
        <dbReference type="ARBA" id="ARBA00022692"/>
    </source>
</evidence>
<keyword evidence="5" id="KW-0472">Membrane</keyword>
<dbReference type="InterPro" id="IPR025383">
    <property type="entry name" value="MrpA_C/MbhD"/>
</dbReference>
<comment type="caution">
    <text evidence="6">The sequence shown here is derived from an EMBL/GenBank/DDBJ whole genome shotgun (WGS) entry which is preliminary data.</text>
</comment>
<evidence type="ECO:0000256" key="4">
    <source>
        <dbReference type="ARBA" id="ARBA00022989"/>
    </source>
</evidence>